<name>A0ABD0XZ05_9HEMI</name>
<sequence>MGLGRSAVALGGPVSAILNLEPLSGLRPPCVLIFFVSAIPPPTGEDRPGRPRSEPVDAEASVSRTYPHIPTGVYTLLQERVQMQQSILNGYELELSPGRRLRLVIENLRDQDSVPNLRG</sequence>
<evidence type="ECO:0000256" key="1">
    <source>
        <dbReference type="SAM" id="MobiDB-lite"/>
    </source>
</evidence>
<comment type="caution">
    <text evidence="2">The sequence shown here is derived from an EMBL/GenBank/DDBJ whole genome shotgun (WGS) entry which is preliminary data.</text>
</comment>
<dbReference type="Proteomes" id="UP001558652">
    <property type="component" value="Unassembled WGS sequence"/>
</dbReference>
<protein>
    <submittedName>
        <fullName evidence="2">Uncharacterized protein</fullName>
    </submittedName>
</protein>
<keyword evidence="3" id="KW-1185">Reference proteome</keyword>
<evidence type="ECO:0000313" key="3">
    <source>
        <dbReference type="Proteomes" id="UP001558652"/>
    </source>
</evidence>
<gene>
    <name evidence="2" type="ORF">AAG570_004940</name>
</gene>
<proteinExistence type="predicted"/>
<dbReference type="AlphaFoldDB" id="A0ABD0XZ05"/>
<feature type="compositionally biased region" description="Basic and acidic residues" evidence="1">
    <location>
        <begin position="44"/>
        <end position="55"/>
    </location>
</feature>
<dbReference type="EMBL" id="JBFDAA010000017">
    <property type="protein sequence ID" value="KAL1116467.1"/>
    <property type="molecule type" value="Genomic_DNA"/>
</dbReference>
<organism evidence="2 3">
    <name type="scientific">Ranatra chinensis</name>
    <dbReference type="NCBI Taxonomy" id="642074"/>
    <lineage>
        <taxon>Eukaryota</taxon>
        <taxon>Metazoa</taxon>
        <taxon>Ecdysozoa</taxon>
        <taxon>Arthropoda</taxon>
        <taxon>Hexapoda</taxon>
        <taxon>Insecta</taxon>
        <taxon>Pterygota</taxon>
        <taxon>Neoptera</taxon>
        <taxon>Paraneoptera</taxon>
        <taxon>Hemiptera</taxon>
        <taxon>Heteroptera</taxon>
        <taxon>Panheteroptera</taxon>
        <taxon>Nepomorpha</taxon>
        <taxon>Nepidae</taxon>
        <taxon>Ranatrinae</taxon>
        <taxon>Ranatra</taxon>
    </lineage>
</organism>
<evidence type="ECO:0000313" key="2">
    <source>
        <dbReference type="EMBL" id="KAL1116467.1"/>
    </source>
</evidence>
<reference evidence="2 3" key="1">
    <citation type="submission" date="2024-07" db="EMBL/GenBank/DDBJ databases">
        <title>Chromosome-level genome assembly of the water stick insect Ranatra chinensis (Heteroptera: Nepidae).</title>
        <authorList>
            <person name="Liu X."/>
        </authorList>
    </citation>
    <scope>NUCLEOTIDE SEQUENCE [LARGE SCALE GENOMIC DNA]</scope>
    <source>
        <strain evidence="2">Cailab_2021Rc</strain>
        <tissue evidence="2">Muscle</tissue>
    </source>
</reference>
<accession>A0ABD0XZ05</accession>
<feature type="region of interest" description="Disordered" evidence="1">
    <location>
        <begin position="40"/>
        <end position="63"/>
    </location>
</feature>